<dbReference type="InterPro" id="IPR029058">
    <property type="entry name" value="AB_hydrolase_fold"/>
</dbReference>
<dbReference type="Proteomes" id="UP000033140">
    <property type="component" value="Unassembled WGS sequence"/>
</dbReference>
<dbReference type="RefSeq" id="XP_019022426.1">
    <property type="nucleotide sequence ID" value="XM_019167886.1"/>
</dbReference>
<dbReference type="PRINTS" id="PR00111">
    <property type="entry name" value="ABHYDROLASE"/>
</dbReference>
<dbReference type="STRING" id="698492.A0A0E9NQG2"/>
<protein>
    <recommendedName>
        <fullName evidence="3">Serine aminopeptidase S33 domain-containing protein</fullName>
    </recommendedName>
</protein>
<dbReference type="PANTHER" id="PTHR11614">
    <property type="entry name" value="PHOSPHOLIPASE-RELATED"/>
    <property type="match status" value="1"/>
</dbReference>
<gene>
    <name evidence="4" type="ORF">G7K_5758-t1</name>
</gene>
<organism evidence="4 5">
    <name type="scientific">Saitoella complicata (strain BCRC 22490 / CBS 7301 / JCM 7358 / NBRC 10748 / NRRL Y-17804)</name>
    <dbReference type="NCBI Taxonomy" id="698492"/>
    <lineage>
        <taxon>Eukaryota</taxon>
        <taxon>Fungi</taxon>
        <taxon>Dikarya</taxon>
        <taxon>Ascomycota</taxon>
        <taxon>Taphrinomycotina</taxon>
        <taxon>Taphrinomycotina incertae sedis</taxon>
        <taxon>Saitoella</taxon>
    </lineage>
</organism>
<dbReference type="GO" id="GO:0006508">
    <property type="term" value="P:proteolysis"/>
    <property type="evidence" value="ECO:0007669"/>
    <property type="project" value="InterPro"/>
</dbReference>
<reference evidence="4 5" key="2">
    <citation type="journal article" date="2014" name="J. Gen. Appl. Microbiol.">
        <title>The early diverging ascomycetous budding yeast Saitoella complicata has three histone deacetylases belonging to the Clr6, Hos2, and Rpd3 lineages.</title>
        <authorList>
            <person name="Nishida H."/>
            <person name="Matsumoto T."/>
            <person name="Kondo S."/>
            <person name="Hamamoto M."/>
            <person name="Yoshikawa H."/>
        </authorList>
    </citation>
    <scope>NUCLEOTIDE SEQUENCE [LARGE SCALE GENOMIC DNA]</scope>
    <source>
        <strain evidence="4 5">NRRL Y-17804</strain>
    </source>
</reference>
<dbReference type="SUPFAM" id="SSF53474">
    <property type="entry name" value="alpha/beta-Hydrolases"/>
    <property type="match status" value="1"/>
</dbReference>
<comment type="similarity">
    <text evidence="1">Belongs to the peptidase S33 family.</text>
</comment>
<dbReference type="Gene3D" id="3.40.50.1820">
    <property type="entry name" value="alpha/beta hydrolase"/>
    <property type="match status" value="1"/>
</dbReference>
<dbReference type="InterPro" id="IPR000073">
    <property type="entry name" value="AB_hydrolase_1"/>
</dbReference>
<reference evidence="4 5" key="3">
    <citation type="journal article" date="2015" name="Genome Announc.">
        <title>Draft Genome Sequence of the Archiascomycetous Yeast Saitoella complicata.</title>
        <authorList>
            <person name="Yamauchi K."/>
            <person name="Kondo S."/>
            <person name="Hamamoto M."/>
            <person name="Takahashi Y."/>
            <person name="Ogura Y."/>
            <person name="Hayashi T."/>
            <person name="Nishida H."/>
        </authorList>
    </citation>
    <scope>NUCLEOTIDE SEQUENCE [LARGE SCALE GENOMIC DNA]</scope>
    <source>
        <strain evidence="4 5">NRRL Y-17804</strain>
    </source>
</reference>
<evidence type="ECO:0000313" key="4">
    <source>
        <dbReference type="EMBL" id="GAO51665.1"/>
    </source>
</evidence>
<keyword evidence="2" id="KW-0378">Hydrolase</keyword>
<dbReference type="PRINTS" id="PR00793">
    <property type="entry name" value="PROAMNOPTASE"/>
</dbReference>
<dbReference type="OMA" id="HCIINEP"/>
<dbReference type="AlphaFoldDB" id="A0A0E9NQG2"/>
<reference evidence="4 5" key="1">
    <citation type="journal article" date="2011" name="J. Gen. Appl. Microbiol.">
        <title>Draft genome sequencing of the enigmatic yeast Saitoella complicata.</title>
        <authorList>
            <person name="Nishida H."/>
            <person name="Hamamoto M."/>
            <person name="Sugiyama J."/>
        </authorList>
    </citation>
    <scope>NUCLEOTIDE SEQUENCE [LARGE SCALE GENOMIC DNA]</scope>
    <source>
        <strain evidence="4 5">NRRL Y-17804</strain>
    </source>
</reference>
<accession>A0A0E9NQG2</accession>
<feature type="domain" description="Serine aminopeptidase S33" evidence="3">
    <location>
        <begin position="33"/>
        <end position="272"/>
    </location>
</feature>
<comment type="caution">
    <text evidence="4">The sequence shown here is derived from an EMBL/GenBank/DDBJ whole genome shotgun (WGS) entry which is preliminary data.</text>
</comment>
<sequence length="301" mass="32914">MSYTVSTSTTYLTPPTSPSHRLYSKTWTPTPAPLARVLFVHGFAEHIERYDHVFQLLASKGVEVVAWDSRGFGRSATEKKEWGVTGGSEVQMGDIQWMVHTHRPDFLWGHSMGGALALAYAIQHGEDPHCPLKGVISSSPLLRQAPSARPWGITLALGSLAAKLRPNHQMKTNLPPRHMTSDPTKQREIQADPLMRDTGTLHGISTMLHFGPSTLSRAHELRIPLLVYHGDGDLVTDYEASREFVEGATGVRGGDKSFVGVPGGAHEVLNEEGWEGVVEMLGGWVLERVGNDKMGDGSPKL</sequence>
<evidence type="ECO:0000256" key="1">
    <source>
        <dbReference type="ARBA" id="ARBA00010088"/>
    </source>
</evidence>
<dbReference type="InterPro" id="IPR022742">
    <property type="entry name" value="Hydrolase_4"/>
</dbReference>
<dbReference type="OrthoDB" id="10249433at2759"/>
<dbReference type="GO" id="GO:0008233">
    <property type="term" value="F:peptidase activity"/>
    <property type="evidence" value="ECO:0007669"/>
    <property type="project" value="InterPro"/>
</dbReference>
<evidence type="ECO:0000313" key="5">
    <source>
        <dbReference type="Proteomes" id="UP000033140"/>
    </source>
</evidence>
<evidence type="ECO:0000256" key="2">
    <source>
        <dbReference type="ARBA" id="ARBA00022801"/>
    </source>
</evidence>
<dbReference type="InterPro" id="IPR051044">
    <property type="entry name" value="MAG_DAG_Lipase"/>
</dbReference>
<dbReference type="EMBL" id="BACD03000050">
    <property type="protein sequence ID" value="GAO51665.1"/>
    <property type="molecule type" value="Genomic_DNA"/>
</dbReference>
<keyword evidence="5" id="KW-1185">Reference proteome</keyword>
<dbReference type="Pfam" id="PF12146">
    <property type="entry name" value="Hydrolase_4"/>
    <property type="match status" value="1"/>
</dbReference>
<dbReference type="InterPro" id="IPR002410">
    <property type="entry name" value="Peptidase_S33"/>
</dbReference>
<name>A0A0E9NQG2_SAICN</name>
<evidence type="ECO:0000259" key="3">
    <source>
        <dbReference type="Pfam" id="PF12146"/>
    </source>
</evidence>
<proteinExistence type="inferred from homology"/>